<dbReference type="Pfam" id="PF06957">
    <property type="entry name" value="COPI_C"/>
    <property type="match status" value="1"/>
</dbReference>
<keyword evidence="3" id="KW-1185">Reference proteome</keyword>
<dbReference type="RefSeq" id="XP_040623875.1">
    <property type="nucleotide sequence ID" value="XM_040771417.1"/>
</dbReference>
<evidence type="ECO:0000313" key="2">
    <source>
        <dbReference type="EMBL" id="EJT96977.1"/>
    </source>
</evidence>
<feature type="domain" description="Coatomer alpha subunit C-terminal" evidence="1">
    <location>
        <begin position="222"/>
        <end position="474"/>
    </location>
</feature>
<evidence type="ECO:0000259" key="1">
    <source>
        <dbReference type="Pfam" id="PF06957"/>
    </source>
</evidence>
<dbReference type="GO" id="GO:0030126">
    <property type="term" value="C:COPI vesicle coat"/>
    <property type="evidence" value="ECO:0007669"/>
    <property type="project" value="InterPro"/>
</dbReference>
<dbReference type="GO" id="GO:0016192">
    <property type="term" value="P:vesicle-mediated transport"/>
    <property type="evidence" value="ECO:0007669"/>
    <property type="project" value="InterPro"/>
</dbReference>
<organism evidence="2 3">
    <name type="scientific">Dacryopinax primogenitus (strain DJM 731)</name>
    <name type="common">Brown rot fungus</name>
    <dbReference type="NCBI Taxonomy" id="1858805"/>
    <lineage>
        <taxon>Eukaryota</taxon>
        <taxon>Fungi</taxon>
        <taxon>Dikarya</taxon>
        <taxon>Basidiomycota</taxon>
        <taxon>Agaricomycotina</taxon>
        <taxon>Dacrymycetes</taxon>
        <taxon>Dacrymycetales</taxon>
        <taxon>Dacrymycetaceae</taxon>
        <taxon>Dacryopinax</taxon>
    </lineage>
</organism>
<evidence type="ECO:0000313" key="3">
    <source>
        <dbReference type="Proteomes" id="UP000030653"/>
    </source>
</evidence>
<protein>
    <recommendedName>
        <fullName evidence="1">Coatomer alpha subunit C-terminal domain-containing protein</fullName>
    </recommendedName>
</protein>
<accession>M5FZP2</accession>
<dbReference type="AlphaFoldDB" id="M5FZP2"/>
<dbReference type="OrthoDB" id="10261470at2759"/>
<proteinExistence type="predicted"/>
<dbReference type="GeneID" id="63686479"/>
<gene>
    <name evidence="2" type="ORF">DACRYDRAFT_19026</name>
</gene>
<dbReference type="Proteomes" id="UP000030653">
    <property type="component" value="Unassembled WGS sequence"/>
</dbReference>
<reference evidence="2 3" key="1">
    <citation type="journal article" date="2012" name="Science">
        <title>The Paleozoic origin of enzymatic lignin decomposition reconstructed from 31 fungal genomes.</title>
        <authorList>
            <person name="Floudas D."/>
            <person name="Binder M."/>
            <person name="Riley R."/>
            <person name="Barry K."/>
            <person name="Blanchette R.A."/>
            <person name="Henrissat B."/>
            <person name="Martinez A.T."/>
            <person name="Otillar R."/>
            <person name="Spatafora J.W."/>
            <person name="Yadav J.S."/>
            <person name="Aerts A."/>
            <person name="Benoit I."/>
            <person name="Boyd A."/>
            <person name="Carlson A."/>
            <person name="Copeland A."/>
            <person name="Coutinho P.M."/>
            <person name="de Vries R.P."/>
            <person name="Ferreira P."/>
            <person name="Findley K."/>
            <person name="Foster B."/>
            <person name="Gaskell J."/>
            <person name="Glotzer D."/>
            <person name="Gorecki P."/>
            <person name="Heitman J."/>
            <person name="Hesse C."/>
            <person name="Hori C."/>
            <person name="Igarashi K."/>
            <person name="Jurgens J.A."/>
            <person name="Kallen N."/>
            <person name="Kersten P."/>
            <person name="Kohler A."/>
            <person name="Kuees U."/>
            <person name="Kumar T.K.A."/>
            <person name="Kuo A."/>
            <person name="LaButti K."/>
            <person name="Larrondo L.F."/>
            <person name="Lindquist E."/>
            <person name="Ling A."/>
            <person name="Lombard V."/>
            <person name="Lucas S."/>
            <person name="Lundell T."/>
            <person name="Martin R."/>
            <person name="McLaughlin D.J."/>
            <person name="Morgenstern I."/>
            <person name="Morin E."/>
            <person name="Murat C."/>
            <person name="Nagy L.G."/>
            <person name="Nolan M."/>
            <person name="Ohm R.A."/>
            <person name="Patyshakuliyeva A."/>
            <person name="Rokas A."/>
            <person name="Ruiz-Duenas F.J."/>
            <person name="Sabat G."/>
            <person name="Salamov A."/>
            <person name="Samejima M."/>
            <person name="Schmutz J."/>
            <person name="Slot J.C."/>
            <person name="St John F."/>
            <person name="Stenlid J."/>
            <person name="Sun H."/>
            <person name="Sun S."/>
            <person name="Syed K."/>
            <person name="Tsang A."/>
            <person name="Wiebenga A."/>
            <person name="Young D."/>
            <person name="Pisabarro A."/>
            <person name="Eastwood D.C."/>
            <person name="Martin F."/>
            <person name="Cullen D."/>
            <person name="Grigoriev I.V."/>
            <person name="Hibbett D.S."/>
        </authorList>
    </citation>
    <scope>NUCLEOTIDE SEQUENCE [LARGE SCALE GENOMIC DNA]</scope>
    <source>
        <strain evidence="2 3">DJM-731 SS1</strain>
    </source>
</reference>
<dbReference type="STRING" id="1858805.M5FZP2"/>
<sequence length="479" mass="52052">MSEVILSAGHDNCWIVFSNLSTADNGIYELATLPKDASGELRDSTSDGKQGSGYSAIFVACNHFAVLDKNAETIEICDLNNTLTKTIKLQKVLPQLSTQVMKNTVWSSDSANVALLGKHKTAVALNQPKSWNSLAQQMLEQGNYKIVQTAYQTIQNSDCLSFLYMTMGTHKKLAKMAKIAKPCGNQMLMFHNSLYPGCLAAGAPYVNSMDAAAANTALDKWEGDNAGPVVDQGDVEGWGIDEAIVPHAEEEEEEEQADLAYSAPGISEANLWVCNSPVASDHIAAGSFNMAMQLFNCQVSMVNFELLKPIFLAIYHSSYTCLTVNASVPPIQICLCRQPTSSKPSQVYLTISQTLQAIPSGDLQSAYRAVHSNELPEAGNLFHSILHSLLFVVISPQPEAKELCDIILSCKEYLLGISIGLGGRRLAQDEPDNVHQSIELAAYSMNCKLQPAHHMIAICNRMTMFSQAQNFATTLCLSG</sequence>
<dbReference type="GO" id="GO:0006886">
    <property type="term" value="P:intracellular protein transport"/>
    <property type="evidence" value="ECO:0007669"/>
    <property type="project" value="InterPro"/>
</dbReference>
<dbReference type="Gene3D" id="1.25.40.470">
    <property type="match status" value="1"/>
</dbReference>
<dbReference type="HOGENOM" id="CLU_569889_0_0_1"/>
<dbReference type="GO" id="GO:0005198">
    <property type="term" value="F:structural molecule activity"/>
    <property type="evidence" value="ECO:0007669"/>
    <property type="project" value="InterPro"/>
</dbReference>
<name>M5FZP2_DACPD</name>
<dbReference type="EMBL" id="JH795879">
    <property type="protein sequence ID" value="EJT96977.1"/>
    <property type="molecule type" value="Genomic_DNA"/>
</dbReference>
<dbReference type="InterPro" id="IPR010714">
    <property type="entry name" value="Coatomer_asu_C"/>
</dbReference>